<dbReference type="PANTHER" id="PTHR42085:SF2">
    <property type="entry name" value="F-BOX DOMAIN-CONTAINING PROTEIN"/>
    <property type="match status" value="1"/>
</dbReference>
<dbReference type="InterPro" id="IPR038883">
    <property type="entry name" value="AN11006-like"/>
</dbReference>
<dbReference type="Proteomes" id="UP000504636">
    <property type="component" value="Unplaced"/>
</dbReference>
<protein>
    <submittedName>
        <fullName evidence="1 3">Uncharacterized protein</fullName>
    </submittedName>
</protein>
<evidence type="ECO:0000313" key="1">
    <source>
        <dbReference type="EMBL" id="KAF2804078.1"/>
    </source>
</evidence>
<dbReference type="AlphaFoldDB" id="A0A6A6Y6C3"/>
<reference evidence="3" key="2">
    <citation type="submission" date="2020-04" db="EMBL/GenBank/DDBJ databases">
        <authorList>
            <consortium name="NCBI Genome Project"/>
        </authorList>
    </citation>
    <scope>NUCLEOTIDE SEQUENCE</scope>
    <source>
        <strain evidence="3">CBS 304.34</strain>
    </source>
</reference>
<evidence type="ECO:0000313" key="2">
    <source>
        <dbReference type="Proteomes" id="UP000504636"/>
    </source>
</evidence>
<dbReference type="EMBL" id="MU003715">
    <property type="protein sequence ID" value="KAF2804078.1"/>
    <property type="molecule type" value="Genomic_DNA"/>
</dbReference>
<keyword evidence="2" id="KW-1185">Reference proteome</keyword>
<accession>A0A6A6Y6C3</accession>
<dbReference type="OrthoDB" id="62952at2759"/>
<evidence type="ECO:0000313" key="3">
    <source>
        <dbReference type="RefSeq" id="XP_033571042.1"/>
    </source>
</evidence>
<dbReference type="GeneID" id="54467755"/>
<gene>
    <name evidence="1 3" type="ORF">BDZ99DRAFT_546014</name>
</gene>
<reference evidence="1 3" key="1">
    <citation type="journal article" date="2020" name="Stud. Mycol.">
        <title>101 Dothideomycetes genomes: a test case for predicting lifestyles and emergence of pathogens.</title>
        <authorList>
            <person name="Haridas S."/>
            <person name="Albert R."/>
            <person name="Binder M."/>
            <person name="Bloem J."/>
            <person name="Labutti K."/>
            <person name="Salamov A."/>
            <person name="Andreopoulos B."/>
            <person name="Baker S."/>
            <person name="Barry K."/>
            <person name="Bills G."/>
            <person name="Bluhm B."/>
            <person name="Cannon C."/>
            <person name="Castanera R."/>
            <person name="Culley D."/>
            <person name="Daum C."/>
            <person name="Ezra D."/>
            <person name="Gonzalez J."/>
            <person name="Henrissat B."/>
            <person name="Kuo A."/>
            <person name="Liang C."/>
            <person name="Lipzen A."/>
            <person name="Lutzoni F."/>
            <person name="Magnuson J."/>
            <person name="Mondo S."/>
            <person name="Nolan M."/>
            <person name="Ohm R."/>
            <person name="Pangilinan J."/>
            <person name="Park H.-J."/>
            <person name="Ramirez L."/>
            <person name="Alfaro M."/>
            <person name="Sun H."/>
            <person name="Tritt A."/>
            <person name="Yoshinaga Y."/>
            <person name="Zwiers L.-H."/>
            <person name="Turgeon B."/>
            <person name="Goodwin S."/>
            <person name="Spatafora J."/>
            <person name="Crous P."/>
            <person name="Grigoriev I."/>
        </authorList>
    </citation>
    <scope>NUCLEOTIDE SEQUENCE</scope>
    <source>
        <strain evidence="1 3">CBS 304.34</strain>
    </source>
</reference>
<organism evidence="1">
    <name type="scientific">Mytilinidion resinicola</name>
    <dbReference type="NCBI Taxonomy" id="574789"/>
    <lineage>
        <taxon>Eukaryota</taxon>
        <taxon>Fungi</taxon>
        <taxon>Dikarya</taxon>
        <taxon>Ascomycota</taxon>
        <taxon>Pezizomycotina</taxon>
        <taxon>Dothideomycetes</taxon>
        <taxon>Pleosporomycetidae</taxon>
        <taxon>Mytilinidiales</taxon>
        <taxon>Mytilinidiaceae</taxon>
        <taxon>Mytilinidion</taxon>
    </lineage>
</organism>
<proteinExistence type="predicted"/>
<sequence>MSDRATISKPLHTWKESSKIDPSRNSFLDLPLELREQVYEKLLVDPSDIGVAWIRVPWFRAFPPADGFRVLELCRQTTAEAYNVFLTRNTFAQWSIRGPDLRGIARSLGEAEEDLKQDENTIIGVLPFHYALYITKLKLRVLLDSKEVPANTRVRVSPWAGRMKDVLLKEFPAMKKITFVLDHVGNGWFKDAAQCWDHSSGMSAFAIAFRSIAVYEGLLGTMLEMKSRSLMNLRLL</sequence>
<dbReference type="RefSeq" id="XP_033571042.1">
    <property type="nucleotide sequence ID" value="XM_033726862.1"/>
</dbReference>
<dbReference type="PANTHER" id="PTHR42085">
    <property type="entry name" value="F-BOX DOMAIN-CONTAINING PROTEIN"/>
    <property type="match status" value="1"/>
</dbReference>
<reference evidence="3" key="3">
    <citation type="submission" date="2025-04" db="UniProtKB">
        <authorList>
            <consortium name="RefSeq"/>
        </authorList>
    </citation>
    <scope>IDENTIFICATION</scope>
    <source>
        <strain evidence="3">CBS 304.34</strain>
    </source>
</reference>
<name>A0A6A6Y6C3_9PEZI</name>